<comment type="caution">
    <text evidence="1">The sequence shown here is derived from an EMBL/GenBank/DDBJ whole genome shotgun (WGS) entry which is preliminary data.</text>
</comment>
<dbReference type="EMBL" id="PJQL01001772">
    <property type="protein sequence ID" value="RCH86899.1"/>
    <property type="molecule type" value="Genomic_DNA"/>
</dbReference>
<protein>
    <submittedName>
        <fullName evidence="1">Uncharacterized protein</fullName>
    </submittedName>
</protein>
<reference evidence="1 2" key="1">
    <citation type="journal article" date="2018" name="G3 (Bethesda)">
        <title>Phylogenetic and Phylogenomic Definition of Rhizopus Species.</title>
        <authorList>
            <person name="Gryganskyi A.P."/>
            <person name="Golan J."/>
            <person name="Dolatabadi S."/>
            <person name="Mondo S."/>
            <person name="Robb S."/>
            <person name="Idnurm A."/>
            <person name="Muszewska A."/>
            <person name="Steczkiewicz K."/>
            <person name="Masonjones S."/>
            <person name="Liao H.L."/>
            <person name="Gajdeczka M.T."/>
            <person name="Anike F."/>
            <person name="Vuek A."/>
            <person name="Anishchenko I.M."/>
            <person name="Voigt K."/>
            <person name="de Hoog G.S."/>
            <person name="Smith M.E."/>
            <person name="Heitman J."/>
            <person name="Vilgalys R."/>
            <person name="Stajich J.E."/>
        </authorList>
    </citation>
    <scope>NUCLEOTIDE SEQUENCE [LARGE SCALE GENOMIC DNA]</scope>
    <source>
        <strain evidence="1 2">CBS 357.93</strain>
    </source>
</reference>
<accession>A0A367JAN7</accession>
<evidence type="ECO:0000313" key="2">
    <source>
        <dbReference type="Proteomes" id="UP000252139"/>
    </source>
</evidence>
<keyword evidence="2" id="KW-1185">Reference proteome</keyword>
<proteinExistence type="predicted"/>
<dbReference type="AlphaFoldDB" id="A0A367JAN7"/>
<dbReference type="OrthoDB" id="2263392at2759"/>
<dbReference type="Proteomes" id="UP000252139">
    <property type="component" value="Unassembled WGS sequence"/>
</dbReference>
<name>A0A367JAN7_RHIAZ</name>
<sequence length="491" mass="57368">MMIQRRSKYDISKTFLIQTNQDNKKKADDVIYLNYNSRNELTEEIPAKQLLAANPILLELFNYQHDVTLEIRVEKRIDKVEYIPRRMQMMIVDYFEVNHIDVGMQLIESMFSTGKRPPSALLLALINLMLQSKESFRSKEAQVTHWTHCKQAHMLLMDILTLFGPNIYKPVWNEFMYFNISCSQQSIEEEDESSHYELLNTKELSHYFDFWDYTDKLLNHSSLTLNDRCRILVLDFLINVLQADLKEKLNDEKKVGKSIIFGTLSTDSMLSCTKFDKYLDILLKNYPNKNDNLTQLVGSLLNMLITISCFERISSFDSLVSQMYSRFQKMDPDTSLQFMQSIKYPSFLIALLDKALSDTDISLVDNAHKKFRNKKHVPLRLEKVLFYVLKTQPITCDSIDALYKHVLIVSKYCMCVFSTASISHKKRSGEKNTALSEEQLILLIEQQHTSLDEWETLIEALLGKFLTADLNLIEKIRWAIKLTRLTITEYV</sequence>
<gene>
    <name evidence="1" type="ORF">CU097_005135</name>
</gene>
<organism evidence="1 2">
    <name type="scientific">Rhizopus azygosporus</name>
    <name type="common">Rhizopus microsporus var. azygosporus</name>
    <dbReference type="NCBI Taxonomy" id="86630"/>
    <lineage>
        <taxon>Eukaryota</taxon>
        <taxon>Fungi</taxon>
        <taxon>Fungi incertae sedis</taxon>
        <taxon>Mucoromycota</taxon>
        <taxon>Mucoromycotina</taxon>
        <taxon>Mucoromycetes</taxon>
        <taxon>Mucorales</taxon>
        <taxon>Mucorineae</taxon>
        <taxon>Rhizopodaceae</taxon>
        <taxon>Rhizopus</taxon>
    </lineage>
</organism>
<evidence type="ECO:0000313" key="1">
    <source>
        <dbReference type="EMBL" id="RCH86899.1"/>
    </source>
</evidence>